<feature type="region of interest" description="Disordered" evidence="6">
    <location>
        <begin position="122"/>
        <end position="284"/>
    </location>
</feature>
<keyword evidence="2" id="KW-0805">Transcription regulation</keyword>
<proteinExistence type="predicted"/>
<dbReference type="OrthoDB" id="5778525at2759"/>
<dbReference type="GO" id="GO:0005634">
    <property type="term" value="C:nucleus"/>
    <property type="evidence" value="ECO:0007669"/>
    <property type="project" value="UniProtKB-SubCell"/>
</dbReference>
<comment type="subcellular location">
    <subcellularLocation>
        <location evidence="1">Nucleus</location>
    </subcellularLocation>
</comment>
<feature type="compositionally biased region" description="Low complexity" evidence="6">
    <location>
        <begin position="180"/>
        <end position="190"/>
    </location>
</feature>
<feature type="compositionally biased region" description="Polar residues" evidence="6">
    <location>
        <begin position="162"/>
        <end position="171"/>
    </location>
</feature>
<dbReference type="AlphaFoldDB" id="A0A4Y7TLX8"/>
<feature type="compositionally biased region" description="Basic and acidic residues" evidence="6">
    <location>
        <begin position="414"/>
        <end position="424"/>
    </location>
</feature>
<keyword evidence="9" id="KW-1185">Reference proteome</keyword>
<feature type="region of interest" description="Disordered" evidence="6">
    <location>
        <begin position="321"/>
        <end position="361"/>
    </location>
</feature>
<feature type="compositionally biased region" description="Polar residues" evidence="6">
    <location>
        <begin position="191"/>
        <end position="206"/>
    </location>
</feature>
<sequence length="464" mass="50681">METLLTPSESLAFQSFLTSVDSSQPPNDWASYASQFNPYSMRRDDDEISVDPLPPPPQNDTLTKATKDLMSLDAAGWNDGSISAHPDLQNHQQHLMYNPQMRHHPEQQQQPLLTQPLHPQHMYSSAHEPFPFLNQKGSFQHHNSPYSQQQYAHAQHHPQQSLSLASPTSPDLFSYPPPQQQHHPNGHLPQLTRSQSQNSAHGSSTAIPPKRPARSSGSRSMSLSNGSSATATAPRQRAGQSSSQQGRSSQSPHPNGTTTSSSKPALLSPSQKKANHIQSEQKRRANIRRGYEALCETVPALREAIREEEEEARLNAAQAAAGLANSKGKAAGKKRASKKKDGEDGGLTSARDKIDGRAGPRSENVVLSKTIDYINDLLSERSNLLSRLQNARSMLPPGHPCLLPLSPYPIWEREWKGGEGKFGDEEAEESEGEPAEGDDDDEPSQAKPKERRNGASGDGVSSSG</sequence>
<dbReference type="InterPro" id="IPR036638">
    <property type="entry name" value="HLH_DNA-bd_sf"/>
</dbReference>
<feature type="compositionally biased region" description="Low complexity" evidence="6">
    <location>
        <begin position="144"/>
        <end position="161"/>
    </location>
</feature>
<dbReference type="InterPro" id="IPR011598">
    <property type="entry name" value="bHLH_dom"/>
</dbReference>
<evidence type="ECO:0000313" key="9">
    <source>
        <dbReference type="Proteomes" id="UP000298030"/>
    </source>
</evidence>
<comment type="caution">
    <text evidence="8">The sequence shown here is derived from an EMBL/GenBank/DDBJ whole genome shotgun (WGS) entry which is preliminary data.</text>
</comment>
<feature type="compositionally biased region" description="Acidic residues" evidence="6">
    <location>
        <begin position="425"/>
        <end position="443"/>
    </location>
</feature>
<evidence type="ECO:0000256" key="5">
    <source>
        <dbReference type="ARBA" id="ARBA00023242"/>
    </source>
</evidence>
<feature type="region of interest" description="Disordered" evidence="6">
    <location>
        <begin position="414"/>
        <end position="464"/>
    </location>
</feature>
<dbReference type="GO" id="GO:0000978">
    <property type="term" value="F:RNA polymerase II cis-regulatory region sequence-specific DNA binding"/>
    <property type="evidence" value="ECO:0007669"/>
    <property type="project" value="TreeGrafter"/>
</dbReference>
<dbReference type="PROSITE" id="PS50888">
    <property type="entry name" value="BHLH"/>
    <property type="match status" value="1"/>
</dbReference>
<feature type="region of interest" description="Disordered" evidence="6">
    <location>
        <begin position="40"/>
        <end position="60"/>
    </location>
</feature>
<keyword evidence="3" id="KW-0238">DNA-binding</keyword>
<dbReference type="InterPro" id="IPR052207">
    <property type="entry name" value="Max-like/E-box_TFs"/>
</dbReference>
<dbReference type="PANTHER" id="PTHR15741">
    <property type="entry name" value="BASIC HELIX-LOOP-HELIX ZIP TRANSCRIPTION FACTOR"/>
    <property type="match status" value="1"/>
</dbReference>
<dbReference type="PANTHER" id="PTHR15741:SF27">
    <property type="entry name" value="TRANSCRIPTION FACTOR AP-4"/>
    <property type="match status" value="1"/>
</dbReference>
<evidence type="ECO:0000256" key="4">
    <source>
        <dbReference type="ARBA" id="ARBA00023163"/>
    </source>
</evidence>
<dbReference type="GO" id="GO:0046983">
    <property type="term" value="F:protein dimerization activity"/>
    <property type="evidence" value="ECO:0007669"/>
    <property type="project" value="InterPro"/>
</dbReference>
<dbReference type="Proteomes" id="UP000298030">
    <property type="component" value="Unassembled WGS sequence"/>
</dbReference>
<dbReference type="STRING" id="71717.A0A4Y7TLX8"/>
<gene>
    <name evidence="8" type="ORF">FA13DRAFT_1729176</name>
</gene>
<evidence type="ECO:0000256" key="6">
    <source>
        <dbReference type="SAM" id="MobiDB-lite"/>
    </source>
</evidence>
<evidence type="ECO:0000256" key="3">
    <source>
        <dbReference type="ARBA" id="ARBA00023125"/>
    </source>
</evidence>
<dbReference type="EMBL" id="QPFP01000009">
    <property type="protein sequence ID" value="TEB34552.1"/>
    <property type="molecule type" value="Genomic_DNA"/>
</dbReference>
<feature type="domain" description="BHLH" evidence="7">
    <location>
        <begin position="271"/>
        <end position="377"/>
    </location>
</feature>
<evidence type="ECO:0000256" key="2">
    <source>
        <dbReference type="ARBA" id="ARBA00023015"/>
    </source>
</evidence>
<evidence type="ECO:0000313" key="8">
    <source>
        <dbReference type="EMBL" id="TEB34552.1"/>
    </source>
</evidence>
<reference evidence="8 9" key="1">
    <citation type="journal article" date="2019" name="Nat. Ecol. Evol.">
        <title>Megaphylogeny resolves global patterns of mushroom evolution.</title>
        <authorList>
            <person name="Varga T."/>
            <person name="Krizsan K."/>
            <person name="Foldi C."/>
            <person name="Dima B."/>
            <person name="Sanchez-Garcia M."/>
            <person name="Sanchez-Ramirez S."/>
            <person name="Szollosi G.J."/>
            <person name="Szarkandi J.G."/>
            <person name="Papp V."/>
            <person name="Albert L."/>
            <person name="Andreopoulos W."/>
            <person name="Angelini C."/>
            <person name="Antonin V."/>
            <person name="Barry K.W."/>
            <person name="Bougher N.L."/>
            <person name="Buchanan P."/>
            <person name="Buyck B."/>
            <person name="Bense V."/>
            <person name="Catcheside P."/>
            <person name="Chovatia M."/>
            <person name="Cooper J."/>
            <person name="Damon W."/>
            <person name="Desjardin D."/>
            <person name="Finy P."/>
            <person name="Geml J."/>
            <person name="Haridas S."/>
            <person name="Hughes K."/>
            <person name="Justo A."/>
            <person name="Karasinski D."/>
            <person name="Kautmanova I."/>
            <person name="Kiss B."/>
            <person name="Kocsube S."/>
            <person name="Kotiranta H."/>
            <person name="LaButti K.M."/>
            <person name="Lechner B.E."/>
            <person name="Liimatainen K."/>
            <person name="Lipzen A."/>
            <person name="Lukacs Z."/>
            <person name="Mihaltcheva S."/>
            <person name="Morgado L.N."/>
            <person name="Niskanen T."/>
            <person name="Noordeloos M.E."/>
            <person name="Ohm R.A."/>
            <person name="Ortiz-Santana B."/>
            <person name="Ovrebo C."/>
            <person name="Racz N."/>
            <person name="Riley R."/>
            <person name="Savchenko A."/>
            <person name="Shiryaev A."/>
            <person name="Soop K."/>
            <person name="Spirin V."/>
            <person name="Szebenyi C."/>
            <person name="Tomsovsky M."/>
            <person name="Tulloss R.E."/>
            <person name="Uehling J."/>
            <person name="Grigoriev I.V."/>
            <person name="Vagvolgyi C."/>
            <person name="Papp T."/>
            <person name="Martin F.M."/>
            <person name="Miettinen O."/>
            <person name="Hibbett D.S."/>
            <person name="Nagy L.G."/>
        </authorList>
    </citation>
    <scope>NUCLEOTIDE SEQUENCE [LARGE SCALE GENOMIC DNA]</scope>
    <source>
        <strain evidence="8 9">FP101781</strain>
    </source>
</reference>
<feature type="compositionally biased region" description="Low complexity" evidence="6">
    <location>
        <begin position="214"/>
        <end position="252"/>
    </location>
</feature>
<accession>A0A4Y7TLX8</accession>
<organism evidence="8 9">
    <name type="scientific">Coprinellus micaceus</name>
    <name type="common">Glistening ink-cap mushroom</name>
    <name type="synonym">Coprinus micaceus</name>
    <dbReference type="NCBI Taxonomy" id="71717"/>
    <lineage>
        <taxon>Eukaryota</taxon>
        <taxon>Fungi</taxon>
        <taxon>Dikarya</taxon>
        <taxon>Basidiomycota</taxon>
        <taxon>Agaricomycotina</taxon>
        <taxon>Agaricomycetes</taxon>
        <taxon>Agaricomycetidae</taxon>
        <taxon>Agaricales</taxon>
        <taxon>Agaricineae</taxon>
        <taxon>Psathyrellaceae</taxon>
        <taxon>Coprinellus</taxon>
    </lineage>
</organism>
<protein>
    <recommendedName>
        <fullName evidence="7">BHLH domain-containing protein</fullName>
    </recommendedName>
</protein>
<name>A0A4Y7TLX8_COPMI</name>
<keyword evidence="5" id="KW-0539">Nucleus</keyword>
<keyword evidence="4" id="KW-0804">Transcription</keyword>
<feature type="compositionally biased region" description="Polar residues" evidence="6">
    <location>
        <begin position="253"/>
        <end position="278"/>
    </location>
</feature>
<dbReference type="GO" id="GO:0000981">
    <property type="term" value="F:DNA-binding transcription factor activity, RNA polymerase II-specific"/>
    <property type="evidence" value="ECO:0007669"/>
    <property type="project" value="TreeGrafter"/>
</dbReference>
<dbReference type="SUPFAM" id="SSF47459">
    <property type="entry name" value="HLH, helix-loop-helix DNA-binding domain"/>
    <property type="match status" value="1"/>
</dbReference>
<evidence type="ECO:0000259" key="7">
    <source>
        <dbReference type="PROSITE" id="PS50888"/>
    </source>
</evidence>
<feature type="compositionally biased region" description="Basic and acidic residues" evidence="6">
    <location>
        <begin position="350"/>
        <end position="360"/>
    </location>
</feature>
<dbReference type="Gene3D" id="4.10.280.10">
    <property type="entry name" value="Helix-loop-helix DNA-binding domain"/>
    <property type="match status" value="1"/>
</dbReference>
<evidence type="ECO:0000256" key="1">
    <source>
        <dbReference type="ARBA" id="ARBA00004123"/>
    </source>
</evidence>